<dbReference type="AlphaFoldDB" id="A0AAV6TTB1"/>
<protein>
    <submittedName>
        <fullName evidence="1">Uncharacterized protein</fullName>
    </submittedName>
</protein>
<dbReference type="EMBL" id="JAFNEN010001048">
    <property type="protein sequence ID" value="KAG8175204.1"/>
    <property type="molecule type" value="Genomic_DNA"/>
</dbReference>
<proteinExistence type="predicted"/>
<name>A0AAV6TTB1_9ARAC</name>
<gene>
    <name evidence="1" type="ORF">JTE90_022627</name>
</gene>
<accession>A0AAV6TTB1</accession>
<reference evidence="1 2" key="1">
    <citation type="journal article" date="2022" name="Nat. Ecol. Evol.">
        <title>A masculinizing supergene underlies an exaggerated male reproductive morph in a spider.</title>
        <authorList>
            <person name="Hendrickx F."/>
            <person name="De Corte Z."/>
            <person name="Sonet G."/>
            <person name="Van Belleghem S.M."/>
            <person name="Kostlbacher S."/>
            <person name="Vangestel C."/>
        </authorList>
    </citation>
    <scope>NUCLEOTIDE SEQUENCE [LARGE SCALE GENOMIC DNA]</scope>
    <source>
        <strain evidence="1">W744_W776</strain>
    </source>
</reference>
<organism evidence="1 2">
    <name type="scientific">Oedothorax gibbosus</name>
    <dbReference type="NCBI Taxonomy" id="931172"/>
    <lineage>
        <taxon>Eukaryota</taxon>
        <taxon>Metazoa</taxon>
        <taxon>Ecdysozoa</taxon>
        <taxon>Arthropoda</taxon>
        <taxon>Chelicerata</taxon>
        <taxon>Arachnida</taxon>
        <taxon>Araneae</taxon>
        <taxon>Araneomorphae</taxon>
        <taxon>Entelegynae</taxon>
        <taxon>Araneoidea</taxon>
        <taxon>Linyphiidae</taxon>
        <taxon>Erigoninae</taxon>
        <taxon>Oedothorax</taxon>
    </lineage>
</organism>
<comment type="caution">
    <text evidence="1">The sequence shown here is derived from an EMBL/GenBank/DDBJ whole genome shotgun (WGS) entry which is preliminary data.</text>
</comment>
<evidence type="ECO:0000313" key="1">
    <source>
        <dbReference type="EMBL" id="KAG8175204.1"/>
    </source>
</evidence>
<dbReference type="Proteomes" id="UP000827092">
    <property type="component" value="Unassembled WGS sequence"/>
</dbReference>
<keyword evidence="2" id="KW-1185">Reference proteome</keyword>
<evidence type="ECO:0000313" key="2">
    <source>
        <dbReference type="Proteomes" id="UP000827092"/>
    </source>
</evidence>
<sequence length="249" mass="28911">MAASKRVHFDETFNETISYPAEPLLTNPDLQDATDRLRIERQHPTELDKVRHLFQKCRDHDFMIVYGNLGRNPIILTYFLDLCFSAQESVGVLAPWSQYKTPYKVKTASHLDYVFVIEPYFGKHLVKFAKHVIVLTSHLSLTYPPSTPVYFLRVGRTNQAEPEQVKPKGSVFVPPAFHQNKLFHLQRWTHLDIQNAKSAHDAFMKLLTGRELIPEGPYTLDMSPRDDQIIRWHLEKTKQVFQDGNVHAM</sequence>